<reference evidence="2 3" key="1">
    <citation type="submission" date="2016-10" db="EMBL/GenBank/DDBJ databases">
        <authorList>
            <person name="de Groot N.N."/>
        </authorList>
    </citation>
    <scope>NUCLEOTIDE SEQUENCE [LARGE SCALE GENOMIC DNA]</scope>
    <source>
        <strain evidence="2 3">KHGC13</strain>
    </source>
</reference>
<dbReference type="InterPro" id="IPR004843">
    <property type="entry name" value="Calcineurin-like_PHP"/>
</dbReference>
<dbReference type="InterPro" id="IPR051158">
    <property type="entry name" value="Metallophosphoesterase_sf"/>
</dbReference>
<name>A0A1I7G9P2_9FIRM</name>
<sequence>MKIYAIGDLHLSFDSRIRKPMDVFGPAWVHHAQRLERNWREIVGEEDVVIVPGDLSWGLRLDEALEDLHWIEALPGRKVMVKGNHDLWWTSIGRIRKMFDEDRMVFLQNDSFCVPGTRLRICGTRGWNCPGAEGFGEHDEKIYQREQLRLEMSLADARKQDTTEIIAALHYPPTNEKKQPSGFTKLLSEYGVKTCVYGHLHGERNFRRGITGCLNGVNYRLTSLDYLGARPVLLKEIE</sequence>
<evidence type="ECO:0000313" key="3">
    <source>
        <dbReference type="Proteomes" id="UP000198817"/>
    </source>
</evidence>
<keyword evidence="3" id="KW-1185">Reference proteome</keyword>
<dbReference type="STRING" id="155865.SAMN05216515_10694"/>
<evidence type="ECO:0000313" key="2">
    <source>
        <dbReference type="EMBL" id="SFU45190.1"/>
    </source>
</evidence>
<dbReference type="OrthoDB" id="8610138at2"/>
<dbReference type="InterPro" id="IPR014578">
    <property type="entry name" value="Pesterase_CT488"/>
</dbReference>
<gene>
    <name evidence="2" type="ORF">SAMN05216508_10593</name>
</gene>
<dbReference type="PIRSF" id="PIRSF033094">
    <property type="entry name" value="Pesterase_CT488"/>
    <property type="match status" value="1"/>
</dbReference>
<dbReference type="PANTHER" id="PTHR31302:SF22">
    <property type="entry name" value="PHOSPHOESTERASE"/>
    <property type="match status" value="1"/>
</dbReference>
<dbReference type="SUPFAM" id="SSF56300">
    <property type="entry name" value="Metallo-dependent phosphatases"/>
    <property type="match status" value="1"/>
</dbReference>
<dbReference type="AlphaFoldDB" id="A0A1I7G9P2"/>
<dbReference type="Proteomes" id="UP000198817">
    <property type="component" value="Unassembled WGS sequence"/>
</dbReference>
<organism evidence="2 3">
    <name type="scientific">Eubacterium pyruvativorans</name>
    <dbReference type="NCBI Taxonomy" id="155865"/>
    <lineage>
        <taxon>Bacteria</taxon>
        <taxon>Bacillati</taxon>
        <taxon>Bacillota</taxon>
        <taxon>Clostridia</taxon>
        <taxon>Eubacteriales</taxon>
        <taxon>Eubacteriaceae</taxon>
        <taxon>Eubacterium</taxon>
    </lineage>
</organism>
<evidence type="ECO:0000259" key="1">
    <source>
        <dbReference type="Pfam" id="PF00149"/>
    </source>
</evidence>
<feature type="domain" description="Calcineurin-like phosphoesterase" evidence="1">
    <location>
        <begin position="1"/>
        <end position="202"/>
    </location>
</feature>
<protein>
    <recommendedName>
        <fullName evidence="1">Calcineurin-like phosphoesterase domain-containing protein</fullName>
    </recommendedName>
</protein>
<dbReference type="Gene3D" id="3.60.21.10">
    <property type="match status" value="1"/>
</dbReference>
<dbReference type="InterPro" id="IPR029052">
    <property type="entry name" value="Metallo-depent_PP-like"/>
</dbReference>
<dbReference type="GO" id="GO:0016787">
    <property type="term" value="F:hydrolase activity"/>
    <property type="evidence" value="ECO:0007669"/>
    <property type="project" value="InterPro"/>
</dbReference>
<dbReference type="EMBL" id="FPBT01000005">
    <property type="protein sequence ID" value="SFU45190.1"/>
    <property type="molecule type" value="Genomic_DNA"/>
</dbReference>
<dbReference type="PANTHER" id="PTHR31302">
    <property type="entry name" value="TRANSMEMBRANE PROTEIN WITH METALLOPHOSPHOESTERASE DOMAIN-RELATED"/>
    <property type="match status" value="1"/>
</dbReference>
<dbReference type="RefSeq" id="WP_090470621.1">
    <property type="nucleotide sequence ID" value="NZ_FOWF01000006.1"/>
</dbReference>
<proteinExistence type="predicted"/>
<accession>A0A1I7G9P2</accession>
<dbReference type="Pfam" id="PF00149">
    <property type="entry name" value="Metallophos"/>
    <property type="match status" value="1"/>
</dbReference>